<feature type="transmembrane region" description="Helical" evidence="2">
    <location>
        <begin position="21"/>
        <end position="42"/>
    </location>
</feature>
<evidence type="ECO:0000256" key="1">
    <source>
        <dbReference type="SAM" id="MobiDB-lite"/>
    </source>
</evidence>
<feature type="compositionally biased region" description="Basic and acidic residues" evidence="1">
    <location>
        <begin position="464"/>
        <end position="474"/>
    </location>
</feature>
<evidence type="ECO:0000256" key="2">
    <source>
        <dbReference type="SAM" id="Phobius"/>
    </source>
</evidence>
<keyword evidence="2" id="KW-0812">Transmembrane</keyword>
<reference evidence="3 4" key="1">
    <citation type="journal article" date="2015" name="Genome Biol. Evol.">
        <title>Comparative Genomics of a Bacterivorous Green Alga Reveals Evolutionary Causalities and Consequences of Phago-Mixotrophic Mode of Nutrition.</title>
        <authorList>
            <person name="Burns J.A."/>
            <person name="Paasch A."/>
            <person name="Narechania A."/>
            <person name="Kim E."/>
        </authorList>
    </citation>
    <scope>NUCLEOTIDE SEQUENCE [LARGE SCALE GENOMIC DNA]</scope>
    <source>
        <strain evidence="3 4">PLY_AMNH</strain>
    </source>
</reference>
<dbReference type="Proteomes" id="UP001190700">
    <property type="component" value="Unassembled WGS sequence"/>
</dbReference>
<dbReference type="EMBL" id="LGRX02020665">
    <property type="protein sequence ID" value="KAK3257324.1"/>
    <property type="molecule type" value="Genomic_DNA"/>
</dbReference>
<comment type="caution">
    <text evidence="3">The sequence shown here is derived from an EMBL/GenBank/DDBJ whole genome shotgun (WGS) entry which is preliminary data.</text>
</comment>
<keyword evidence="2" id="KW-0472">Membrane</keyword>
<feature type="compositionally biased region" description="Basic and acidic residues" evidence="1">
    <location>
        <begin position="502"/>
        <end position="512"/>
    </location>
</feature>
<organism evidence="3 4">
    <name type="scientific">Cymbomonas tetramitiformis</name>
    <dbReference type="NCBI Taxonomy" id="36881"/>
    <lineage>
        <taxon>Eukaryota</taxon>
        <taxon>Viridiplantae</taxon>
        <taxon>Chlorophyta</taxon>
        <taxon>Pyramimonadophyceae</taxon>
        <taxon>Pyramimonadales</taxon>
        <taxon>Pyramimonadaceae</taxon>
        <taxon>Cymbomonas</taxon>
    </lineage>
</organism>
<keyword evidence="2" id="KW-1133">Transmembrane helix</keyword>
<feature type="region of interest" description="Disordered" evidence="1">
    <location>
        <begin position="453"/>
        <end position="551"/>
    </location>
</feature>
<dbReference type="PANTHER" id="PTHR11319">
    <property type="entry name" value="G PROTEIN-COUPLED RECEPTOR-RELATED"/>
    <property type="match status" value="1"/>
</dbReference>
<protein>
    <submittedName>
        <fullName evidence="3">Uncharacterized protein</fullName>
    </submittedName>
</protein>
<proteinExistence type="predicted"/>
<name>A0AAE0FCZ2_9CHLO</name>
<feature type="transmembrane region" description="Helical" evidence="2">
    <location>
        <begin position="335"/>
        <end position="362"/>
    </location>
</feature>
<feature type="compositionally biased region" description="Polar residues" evidence="1">
    <location>
        <begin position="533"/>
        <end position="551"/>
    </location>
</feature>
<keyword evidence="4" id="KW-1185">Reference proteome</keyword>
<gene>
    <name evidence="3" type="ORF">CYMTET_33585</name>
</gene>
<feature type="transmembrane region" description="Helical" evidence="2">
    <location>
        <begin position="374"/>
        <end position="395"/>
    </location>
</feature>
<dbReference type="AlphaFoldDB" id="A0AAE0FCZ2"/>
<feature type="region of interest" description="Disordered" evidence="1">
    <location>
        <begin position="152"/>
        <end position="204"/>
    </location>
</feature>
<accession>A0AAE0FCZ2</accession>
<sequence length="551" mass="60495">YLRTDYSTQCYTSEYNAYVPAALAGVLLYVIGIPIAFFAILLHNDVPRTAQRKLDQARLNAMVNKLVTDGRLMWDLFPVNCVQLVDLSDRLLLYIYKMYLPFSTKDPMMKRLQGLQVKIFLEEDTLLTLSKVMGDDHAKLMRHYDSECKQLRDHRAHSPGADQGHARDGTDGVDAPAGMQPASPANARSLGSSSQDSSRSAGTFIVPESGSAEHFVASTRAVAIKAVQQRGWRSAEVDHANDFVYDKTTGALTFGAEMRNKLVADLAWFAKSSGCVADEELSWDDLPDDESLHTTTDDIQARGIEMCGLLYAGYHVGAWHWEFVELLRKLILTSLIIFIDPGGPLQIICALLVVFLVLVMNLKSSPFMDDRVDLLSQVVQIQLFLTLVIGLMLFYEDAEGADDDQTIIDLLLVLDDAGESDEAVTSVENKATSGDKPDAAHGEACIEQIDQPQDSAETVVSYEPHVEQSDHPPDDADLSVPAPQQYSADPSVPAASHVTHTRFTEKFPDAAKDILPPSGTSGSPPHVLRDESTFSTATISNMDQSDTDQAL</sequence>
<evidence type="ECO:0000313" key="4">
    <source>
        <dbReference type="Proteomes" id="UP001190700"/>
    </source>
</evidence>
<feature type="non-terminal residue" evidence="3">
    <location>
        <position position="1"/>
    </location>
</feature>
<evidence type="ECO:0000313" key="3">
    <source>
        <dbReference type="EMBL" id="KAK3257324.1"/>
    </source>
</evidence>
<feature type="compositionally biased region" description="Low complexity" evidence="1">
    <location>
        <begin position="189"/>
        <end position="200"/>
    </location>
</feature>
<dbReference type="PANTHER" id="PTHR11319:SF35">
    <property type="entry name" value="OUTER MEMBRANE PROTEIN PMPC-RELATED"/>
    <property type="match status" value="1"/>
</dbReference>